<feature type="transmembrane region" description="Helical" evidence="13">
    <location>
        <begin position="478"/>
        <end position="502"/>
    </location>
</feature>
<dbReference type="SMR" id="A0A2V3J125"/>
<dbReference type="InterPro" id="IPR004709">
    <property type="entry name" value="NaH_exchanger"/>
</dbReference>
<feature type="transmembrane region" description="Helical" evidence="13">
    <location>
        <begin position="382"/>
        <end position="401"/>
    </location>
</feature>
<keyword evidence="8 11" id="KW-0406">Ion transport</keyword>
<feature type="compositionally biased region" description="Acidic residues" evidence="12">
    <location>
        <begin position="516"/>
        <end position="526"/>
    </location>
</feature>
<evidence type="ECO:0000256" key="11">
    <source>
        <dbReference type="RuleBase" id="RU003722"/>
    </source>
</evidence>
<accession>A0A2V3J125</accession>
<keyword evidence="5 13" id="KW-1133">Transmembrane helix</keyword>
<keyword evidence="2 11" id="KW-0813">Transport</keyword>
<feature type="transmembrane region" description="Helical" evidence="13">
    <location>
        <begin position="42"/>
        <end position="60"/>
    </location>
</feature>
<feature type="transmembrane region" description="Helical" evidence="13">
    <location>
        <begin position="129"/>
        <end position="154"/>
    </location>
</feature>
<feature type="transmembrane region" description="Helical" evidence="13">
    <location>
        <begin position="94"/>
        <end position="117"/>
    </location>
</feature>
<feature type="region of interest" description="Disordered" evidence="12">
    <location>
        <begin position="513"/>
        <end position="537"/>
    </location>
</feature>
<dbReference type="GO" id="GO:0015385">
    <property type="term" value="F:sodium:proton antiporter activity"/>
    <property type="evidence" value="ECO:0007669"/>
    <property type="project" value="InterPro"/>
</dbReference>
<dbReference type="GO" id="GO:0000139">
    <property type="term" value="C:Golgi membrane"/>
    <property type="evidence" value="ECO:0007669"/>
    <property type="project" value="UniProtKB-SubCell"/>
</dbReference>
<feature type="transmembrane region" description="Helical" evidence="13">
    <location>
        <begin position="291"/>
        <end position="314"/>
    </location>
</feature>
<keyword evidence="4 11" id="KW-0812">Transmembrane</keyword>
<feature type="transmembrane region" description="Helical" evidence="13">
    <location>
        <begin position="252"/>
        <end position="271"/>
    </location>
</feature>
<evidence type="ECO:0000256" key="3">
    <source>
        <dbReference type="ARBA" id="ARBA00022449"/>
    </source>
</evidence>
<dbReference type="PANTHER" id="PTHR10110">
    <property type="entry name" value="SODIUM/HYDROGEN EXCHANGER"/>
    <property type="match status" value="1"/>
</dbReference>
<dbReference type="EMBL" id="NBIV01000029">
    <property type="protein sequence ID" value="PXF47080.1"/>
    <property type="molecule type" value="Genomic_DNA"/>
</dbReference>
<feature type="domain" description="Cation/H+ exchanger transmembrane" evidence="14">
    <location>
        <begin position="115"/>
        <end position="503"/>
    </location>
</feature>
<feature type="transmembrane region" description="Helical" evidence="13">
    <location>
        <begin position="344"/>
        <end position="362"/>
    </location>
</feature>
<evidence type="ECO:0000256" key="6">
    <source>
        <dbReference type="ARBA" id="ARBA00023034"/>
    </source>
</evidence>
<dbReference type="GO" id="GO:0051453">
    <property type="term" value="P:regulation of intracellular pH"/>
    <property type="evidence" value="ECO:0007669"/>
    <property type="project" value="TreeGrafter"/>
</dbReference>
<protein>
    <recommendedName>
        <fullName evidence="11">Sodium/hydrogen exchanger</fullName>
    </recommendedName>
</protein>
<evidence type="ECO:0000256" key="1">
    <source>
        <dbReference type="ARBA" id="ARBA00004653"/>
    </source>
</evidence>
<evidence type="ECO:0000313" key="16">
    <source>
        <dbReference type="Proteomes" id="UP000247409"/>
    </source>
</evidence>
<dbReference type="NCBIfam" id="TIGR00840">
    <property type="entry name" value="b_cpa1"/>
    <property type="match status" value="1"/>
</dbReference>
<dbReference type="PANTHER" id="PTHR10110:SF191">
    <property type="entry name" value="SODIUM_HYDROGEN EXCHANGER 8"/>
    <property type="match status" value="1"/>
</dbReference>
<keyword evidence="7" id="KW-0915">Sodium</keyword>
<dbReference type="GO" id="GO:0098719">
    <property type="term" value="P:sodium ion import across plasma membrane"/>
    <property type="evidence" value="ECO:0007669"/>
    <property type="project" value="TreeGrafter"/>
</dbReference>
<dbReference type="GO" id="GO:0005886">
    <property type="term" value="C:plasma membrane"/>
    <property type="evidence" value="ECO:0007669"/>
    <property type="project" value="TreeGrafter"/>
</dbReference>
<feature type="transmembrane region" description="Helical" evidence="13">
    <location>
        <begin position="225"/>
        <end position="245"/>
    </location>
</feature>
<comment type="subcellular location">
    <subcellularLocation>
        <location evidence="1">Golgi apparatus membrane</location>
        <topology evidence="1">Multi-pass membrane protein</topology>
    </subcellularLocation>
</comment>
<dbReference type="GO" id="GO:0015386">
    <property type="term" value="F:potassium:proton antiporter activity"/>
    <property type="evidence" value="ECO:0007669"/>
    <property type="project" value="TreeGrafter"/>
</dbReference>
<evidence type="ECO:0000256" key="10">
    <source>
        <dbReference type="ARBA" id="ARBA00023201"/>
    </source>
</evidence>
<feature type="transmembrane region" description="Helical" evidence="13">
    <location>
        <begin position="319"/>
        <end position="338"/>
    </location>
</feature>
<evidence type="ECO:0000256" key="13">
    <source>
        <dbReference type="SAM" id="Phobius"/>
    </source>
</evidence>
<feature type="transmembrane region" description="Helical" evidence="13">
    <location>
        <begin position="160"/>
        <end position="176"/>
    </location>
</feature>
<dbReference type="AlphaFoldDB" id="A0A2V3J125"/>
<keyword evidence="6" id="KW-0333">Golgi apparatus</keyword>
<keyword evidence="16" id="KW-1185">Reference proteome</keyword>
<keyword evidence="3 11" id="KW-0050">Antiport</keyword>
<dbReference type="STRING" id="448386.A0A2V3J125"/>
<comment type="caution">
    <text evidence="15">The sequence shown here is derived from an EMBL/GenBank/DDBJ whole genome shotgun (WGS) entry which is preliminary data.</text>
</comment>
<name>A0A2V3J125_9FLOR</name>
<evidence type="ECO:0000256" key="8">
    <source>
        <dbReference type="ARBA" id="ARBA00023065"/>
    </source>
</evidence>
<dbReference type="InterPro" id="IPR018422">
    <property type="entry name" value="Cation/H_exchanger_CPA1"/>
</dbReference>
<evidence type="ECO:0000256" key="2">
    <source>
        <dbReference type="ARBA" id="ARBA00022448"/>
    </source>
</evidence>
<evidence type="ECO:0000256" key="4">
    <source>
        <dbReference type="ARBA" id="ARBA00022692"/>
    </source>
</evidence>
<reference evidence="15 16" key="1">
    <citation type="journal article" date="2018" name="Mol. Biol. Evol.">
        <title>Analysis of the draft genome of the red seaweed Gracilariopsis chorda provides insights into genome size evolution in Rhodophyta.</title>
        <authorList>
            <person name="Lee J."/>
            <person name="Yang E.C."/>
            <person name="Graf L."/>
            <person name="Yang J.H."/>
            <person name="Qiu H."/>
            <person name="Zel Zion U."/>
            <person name="Chan C.X."/>
            <person name="Stephens T.G."/>
            <person name="Weber A.P.M."/>
            <person name="Boo G.H."/>
            <person name="Boo S.M."/>
            <person name="Kim K.M."/>
            <person name="Shin Y."/>
            <person name="Jung M."/>
            <person name="Lee S.J."/>
            <person name="Yim H.S."/>
            <person name="Lee J.H."/>
            <person name="Bhattacharya D."/>
            <person name="Yoon H.S."/>
        </authorList>
    </citation>
    <scope>NUCLEOTIDE SEQUENCE [LARGE SCALE GENOMIC DNA]</scope>
    <source>
        <strain evidence="15 16">SKKU-2015</strain>
        <tissue evidence="15">Whole body</tissue>
    </source>
</reference>
<evidence type="ECO:0000256" key="12">
    <source>
        <dbReference type="SAM" id="MobiDB-lite"/>
    </source>
</evidence>
<dbReference type="InterPro" id="IPR006153">
    <property type="entry name" value="Cation/H_exchanger_TM"/>
</dbReference>
<keyword evidence="9 13" id="KW-0472">Membrane</keyword>
<evidence type="ECO:0000259" key="14">
    <source>
        <dbReference type="Pfam" id="PF00999"/>
    </source>
</evidence>
<organism evidence="15 16">
    <name type="scientific">Gracilariopsis chorda</name>
    <dbReference type="NCBI Taxonomy" id="448386"/>
    <lineage>
        <taxon>Eukaryota</taxon>
        <taxon>Rhodophyta</taxon>
        <taxon>Florideophyceae</taxon>
        <taxon>Rhodymeniophycidae</taxon>
        <taxon>Gracilariales</taxon>
        <taxon>Gracilariaceae</taxon>
        <taxon>Gracilariopsis</taxon>
    </lineage>
</organism>
<dbReference type="Proteomes" id="UP000247409">
    <property type="component" value="Unassembled WGS sequence"/>
</dbReference>
<dbReference type="Gene3D" id="6.10.140.1330">
    <property type="match status" value="1"/>
</dbReference>
<sequence length="642" mass="69906">MSLEEPQPSRSIDLNSTNQQFPSLSEFLEEPVNYESQTRRRAWLYFGGTILAFAVIVTLWSSRATSRRATQCPDCNCGAEGGAPPVSYEGAESVLGVGLSIFTIQLALCVFATYILVQNQVLFLPSCIAYVLLGVLVGSIVRVSGAASTLGISLPNQEQFFTFILPPIILEAGYSLNKADFYAEGLGILLLAVPGTLVSALAFGVGMYITGVLGISYFFSFWEAMTFGALLSAVDPVATIAIFSALKVNKTLHFLVFGESVLNDAVAIVLYRTFSRLIGYAVTSWYGPLFTFIYIFFGSVIVGAVLAAISALLLKHTNLYRNPSLEFSFYLLMAYLPYPFCDGIGMSGILGILTSSVVLAHYAHYNLSQITQISSQQAFRTLAFLAETFVFIYLGTALTTFNHSWHIATIAWGIVFTLLSRAANIYPLTHLLNKWRTDKISKKTQLIMWFSGSLRGAIAWALSLSLPSRNGSDDTRRVVVSSTLAIVLFTVIVLGGGMLPLLRLLRVEDEAANSQDSDELNEDDVSNELPNGNGLEESPSLASLFAQRLQRLDETWLKPALLASSTRNMVATNRTLQTLAVSAVDRLTPHELGSLLDSSAAIDFPQPGELQGARAQEGRVDAEMEVVVNKGQLTLGSSREDE</sequence>
<gene>
    <name evidence="15" type="ORF">BWQ96_03157</name>
</gene>
<keyword evidence="10 11" id="KW-0739">Sodium transport</keyword>
<evidence type="ECO:0000256" key="9">
    <source>
        <dbReference type="ARBA" id="ARBA00023136"/>
    </source>
</evidence>
<dbReference type="PRINTS" id="PR01084">
    <property type="entry name" value="NAHEXCHNGR"/>
</dbReference>
<evidence type="ECO:0000256" key="7">
    <source>
        <dbReference type="ARBA" id="ARBA00023053"/>
    </source>
</evidence>
<comment type="similarity">
    <text evidence="11">Belongs to the monovalent cation:proton antiporter 1 (CPA1) transporter (TC 2.A.36) family.</text>
</comment>
<feature type="transmembrane region" description="Helical" evidence="13">
    <location>
        <begin position="188"/>
        <end position="219"/>
    </location>
</feature>
<dbReference type="OrthoDB" id="196264at2759"/>
<proteinExistence type="inferred from homology"/>
<evidence type="ECO:0000256" key="5">
    <source>
        <dbReference type="ARBA" id="ARBA00022989"/>
    </source>
</evidence>
<dbReference type="Pfam" id="PF00999">
    <property type="entry name" value="Na_H_Exchanger"/>
    <property type="match status" value="1"/>
</dbReference>
<feature type="transmembrane region" description="Helical" evidence="13">
    <location>
        <begin position="407"/>
        <end position="426"/>
    </location>
</feature>
<evidence type="ECO:0000313" key="15">
    <source>
        <dbReference type="EMBL" id="PXF47080.1"/>
    </source>
</evidence>